<protein>
    <recommendedName>
        <fullName evidence="8">Anaphase-promoting complex subunit 4 WD40 domain-containing protein</fullName>
    </recommendedName>
</protein>
<dbReference type="EMBL" id="HBHW01001131">
    <property type="protein sequence ID" value="CAE0032969.1"/>
    <property type="molecule type" value="Transcribed_RNA"/>
</dbReference>
<evidence type="ECO:0000313" key="4">
    <source>
        <dbReference type="EMBL" id="CAE0032969.1"/>
    </source>
</evidence>
<dbReference type="InterPro" id="IPR036322">
    <property type="entry name" value="WD40_repeat_dom_sf"/>
</dbReference>
<dbReference type="GO" id="GO:0032040">
    <property type="term" value="C:small-subunit processome"/>
    <property type="evidence" value="ECO:0007669"/>
    <property type="project" value="TreeGrafter"/>
</dbReference>
<dbReference type="SUPFAM" id="SSF50978">
    <property type="entry name" value="WD40 repeat-like"/>
    <property type="match status" value="1"/>
</dbReference>
<organism evidence="3">
    <name type="scientific">Rhodosorus marinus</name>
    <dbReference type="NCBI Taxonomy" id="101924"/>
    <lineage>
        <taxon>Eukaryota</taxon>
        <taxon>Rhodophyta</taxon>
        <taxon>Stylonematophyceae</taxon>
        <taxon>Stylonematales</taxon>
        <taxon>Stylonemataceae</taxon>
        <taxon>Rhodosorus</taxon>
    </lineage>
</organism>
<evidence type="ECO:0008006" key="8">
    <source>
        <dbReference type="Google" id="ProtNLM"/>
    </source>
</evidence>
<accession>A0A7S2ZA45</accession>
<sequence length="672" mass="72183">MSMGKNKDRKTRKRKRATRQQVADGAVARSGASIQIQRCRFVKWEVSGVVAASSSGSMVVVARRNGRVEVISVKGRSCVVGSLPGGGAPISSLALFRDLVAVGGLDGFIRFYEYRRRVSVKSLDSQGGAIWSLALSPDKQTIAVGCEDGSTKLVEVDELGNFNLRRLFKGATRVTALEWSEDSRFLFSGDSEGGIRKVEVPSGKILETAQLSSRNEDICVWCISYFKDSILTGDSRGIITVWNADMLLAEKEIAMEGLAGDVTSLCVLGNAIFAGAANGGVGLLERSVDGGWVIHRARRAHLGDVRAIVRYGSKDKVMSAGDDSVIAVQSLKSFLSEKSPIVFRPSAAPEEVPVVQFVNGAALALYDDRVEVWQLPFASISGSKPTMLLRLKPGDLGGSLVAASIAPDLGYLVVSGPARMASFQLKLNGTFEARAVYRGLPGIRKASFVSNGTVAAISMTGDSVMIMDMSAQVQKRWKIEDLVEEKSRLPSTYIQKLDVRVDGAALILTSDGSLHFISSTNSKPIVYRKASRTVLISLHPTEDSAAVVTRKTMSIITFNESECKKRIIARIPETAKSSAAGVSFVESCDSWALHGADFALLARASRTQEANPSSKRVRGVDASGVTSIPIEKSSNIIGMGKVHSGVLAVADWPWERVVQSLPPALPRKLFAI</sequence>
<gene>
    <name evidence="2" type="ORF">RMAR00112_LOCUS907</name>
    <name evidence="3" type="ORF">RMAR00112_LOCUS908</name>
    <name evidence="4" type="ORF">RMAR00112_LOCUS909</name>
    <name evidence="5" type="ORF">RMAR00112_LOCUS910</name>
    <name evidence="6" type="ORF">RMAR00112_LOCUS911</name>
    <name evidence="7" type="ORF">RMAR00112_LOCUS912</name>
</gene>
<dbReference type="SMART" id="SM00320">
    <property type="entry name" value="WD40"/>
    <property type="match status" value="4"/>
</dbReference>
<dbReference type="EMBL" id="HBHW01001129">
    <property type="protein sequence ID" value="CAE0032967.1"/>
    <property type="molecule type" value="Transcribed_RNA"/>
</dbReference>
<dbReference type="EMBL" id="HBHW01001132">
    <property type="protein sequence ID" value="CAE0032970.1"/>
    <property type="molecule type" value="Transcribed_RNA"/>
</dbReference>
<dbReference type="InterPro" id="IPR015943">
    <property type="entry name" value="WD40/YVTN_repeat-like_dom_sf"/>
</dbReference>
<dbReference type="EMBL" id="HBHW01001133">
    <property type="protein sequence ID" value="CAE0032971.1"/>
    <property type="molecule type" value="Transcribed_RNA"/>
</dbReference>
<name>A0A7S2ZA45_9RHOD</name>
<reference evidence="3" key="1">
    <citation type="submission" date="2021-01" db="EMBL/GenBank/DDBJ databases">
        <authorList>
            <person name="Corre E."/>
            <person name="Pelletier E."/>
            <person name="Niang G."/>
            <person name="Scheremetjew M."/>
            <person name="Finn R."/>
            <person name="Kale V."/>
            <person name="Holt S."/>
            <person name="Cochrane G."/>
            <person name="Meng A."/>
            <person name="Brown T."/>
            <person name="Cohen L."/>
        </authorList>
    </citation>
    <scope>NUCLEOTIDE SEQUENCE</scope>
    <source>
        <strain evidence="3">CCMP 769</strain>
    </source>
</reference>
<evidence type="ECO:0000313" key="7">
    <source>
        <dbReference type="EMBL" id="CAE0032972.1"/>
    </source>
</evidence>
<feature type="region of interest" description="Disordered" evidence="1">
    <location>
        <begin position="1"/>
        <end position="24"/>
    </location>
</feature>
<dbReference type="EMBL" id="HBHW01001134">
    <property type="protein sequence ID" value="CAE0032972.1"/>
    <property type="molecule type" value="Transcribed_RNA"/>
</dbReference>
<dbReference type="InterPro" id="IPR001680">
    <property type="entry name" value="WD40_rpt"/>
</dbReference>
<evidence type="ECO:0000313" key="2">
    <source>
        <dbReference type="EMBL" id="CAE0032967.1"/>
    </source>
</evidence>
<dbReference type="InterPro" id="IPR046351">
    <property type="entry name" value="UTP4"/>
</dbReference>
<feature type="compositionally biased region" description="Basic residues" evidence="1">
    <location>
        <begin position="7"/>
        <end position="18"/>
    </location>
</feature>
<dbReference type="GO" id="GO:0030686">
    <property type="term" value="C:90S preribosome"/>
    <property type="evidence" value="ECO:0007669"/>
    <property type="project" value="InterPro"/>
</dbReference>
<dbReference type="Pfam" id="PF00400">
    <property type="entry name" value="WD40"/>
    <property type="match status" value="2"/>
</dbReference>
<dbReference type="GO" id="GO:0034455">
    <property type="term" value="C:t-UTP complex"/>
    <property type="evidence" value="ECO:0007669"/>
    <property type="project" value="TreeGrafter"/>
</dbReference>
<dbReference type="AlphaFoldDB" id="A0A7S2ZA45"/>
<dbReference type="GO" id="GO:0003723">
    <property type="term" value="F:RNA binding"/>
    <property type="evidence" value="ECO:0007669"/>
    <property type="project" value="TreeGrafter"/>
</dbReference>
<dbReference type="GO" id="GO:0000462">
    <property type="term" value="P:maturation of SSU-rRNA from tricistronic rRNA transcript (SSU-rRNA, 5.8S rRNA, LSU-rRNA)"/>
    <property type="evidence" value="ECO:0007669"/>
    <property type="project" value="InterPro"/>
</dbReference>
<dbReference type="SUPFAM" id="SSF69322">
    <property type="entry name" value="Tricorn protease domain 2"/>
    <property type="match status" value="1"/>
</dbReference>
<dbReference type="EMBL" id="HBHW01001130">
    <property type="protein sequence ID" value="CAE0032968.1"/>
    <property type="molecule type" value="Transcribed_RNA"/>
</dbReference>
<evidence type="ECO:0000313" key="3">
    <source>
        <dbReference type="EMBL" id="CAE0032968.1"/>
    </source>
</evidence>
<dbReference type="Gene3D" id="2.130.10.10">
    <property type="entry name" value="YVTN repeat-like/Quinoprotein amine dehydrogenase"/>
    <property type="match status" value="2"/>
</dbReference>
<dbReference type="PANTHER" id="PTHR44163:SF1">
    <property type="entry name" value="U3 SMALL NUCLEOLAR RNA-ASSOCIATED PROTEIN 4 HOMOLOG"/>
    <property type="match status" value="1"/>
</dbReference>
<evidence type="ECO:0000256" key="1">
    <source>
        <dbReference type="SAM" id="MobiDB-lite"/>
    </source>
</evidence>
<dbReference type="PANTHER" id="PTHR44163">
    <property type="entry name" value="U3 SMALL NUCLEOLAR RNA-ASSOCIATED PROTEIN 4 HOMOLOG"/>
    <property type="match status" value="1"/>
</dbReference>
<proteinExistence type="predicted"/>
<evidence type="ECO:0000313" key="6">
    <source>
        <dbReference type="EMBL" id="CAE0032971.1"/>
    </source>
</evidence>
<evidence type="ECO:0000313" key="5">
    <source>
        <dbReference type="EMBL" id="CAE0032970.1"/>
    </source>
</evidence>